<dbReference type="InterPro" id="IPR006311">
    <property type="entry name" value="TAT_signal"/>
</dbReference>
<evidence type="ECO:0000256" key="1">
    <source>
        <dbReference type="SAM" id="MobiDB-lite"/>
    </source>
</evidence>
<dbReference type="Pfam" id="PF13650">
    <property type="entry name" value="Asp_protease_2"/>
    <property type="match status" value="1"/>
</dbReference>
<dbReference type="AlphaFoldDB" id="A0A8J4E0K4"/>
<dbReference type="InterPro" id="IPR021109">
    <property type="entry name" value="Peptidase_aspartic_dom_sf"/>
</dbReference>
<evidence type="ECO:0008006" key="5">
    <source>
        <dbReference type="Google" id="ProtNLM"/>
    </source>
</evidence>
<keyword evidence="4" id="KW-1185">Reference proteome</keyword>
<comment type="caution">
    <text evidence="3">The sequence shown here is derived from an EMBL/GenBank/DDBJ whole genome shotgun (WGS) entry which is preliminary data.</text>
</comment>
<evidence type="ECO:0000313" key="3">
    <source>
        <dbReference type="EMBL" id="GIJ56906.1"/>
    </source>
</evidence>
<evidence type="ECO:0000313" key="4">
    <source>
        <dbReference type="Proteomes" id="UP000612585"/>
    </source>
</evidence>
<proteinExistence type="predicted"/>
<dbReference type="PROSITE" id="PS51318">
    <property type="entry name" value="TAT"/>
    <property type="match status" value="1"/>
</dbReference>
<feature type="region of interest" description="Disordered" evidence="1">
    <location>
        <begin position="96"/>
        <end position="122"/>
    </location>
</feature>
<gene>
    <name evidence="3" type="ORF">Vau01_044220</name>
</gene>
<feature type="compositionally biased region" description="Low complexity" evidence="1">
    <location>
        <begin position="28"/>
        <end position="39"/>
    </location>
</feature>
<reference evidence="3" key="1">
    <citation type="submission" date="2021-01" db="EMBL/GenBank/DDBJ databases">
        <title>Whole genome shotgun sequence of Virgisporangium aurantiacum NBRC 16421.</title>
        <authorList>
            <person name="Komaki H."/>
            <person name="Tamura T."/>
        </authorList>
    </citation>
    <scope>NUCLEOTIDE SEQUENCE</scope>
    <source>
        <strain evidence="3">NBRC 16421</strain>
    </source>
</reference>
<accession>A0A8J4E0K4</accession>
<protein>
    <recommendedName>
        <fullName evidence="5">Aspartyl protease</fullName>
    </recommendedName>
</protein>
<dbReference type="PROSITE" id="PS51257">
    <property type="entry name" value="PROKAR_LIPOPROTEIN"/>
    <property type="match status" value="1"/>
</dbReference>
<feature type="region of interest" description="Disordered" evidence="1">
    <location>
        <begin position="28"/>
        <end position="52"/>
    </location>
</feature>
<sequence length="304" mass="30812">MTITRRTVLLGATLLGCAAGCSPAAPRPRGTAIAAASASPPGPAGPKGPADTQLAADTTVALGSFQHIGTVEAMLNGKGPYRFGLDSGSSAAVNLSPDLGRDLPQIGSVQNGPPGSQGRPPSPLVRVDSLAIGAARFSGVEAVAEPGPPGVDGMIGVLLFEKLTATLDYRRQTLQLSNRRLSDGPHVVAFTLDHGIPNIDIRAGDKTLTVTVDTGGPGVLDVPATAGLPFRGAPTPAGSGRIGDTTFTIRAAPLDGDLVVAGWTKQAPTVRIVDGVPVASIAAAFLRDYVIAFDLPANRLALTQ</sequence>
<dbReference type="RefSeq" id="WP_203995869.1">
    <property type="nucleotide sequence ID" value="NZ_BOPG01000027.1"/>
</dbReference>
<feature type="signal peptide" evidence="2">
    <location>
        <begin position="1"/>
        <end position="24"/>
    </location>
</feature>
<dbReference type="Gene3D" id="2.40.70.10">
    <property type="entry name" value="Acid Proteases"/>
    <property type="match status" value="1"/>
</dbReference>
<organism evidence="3 4">
    <name type="scientific">Virgisporangium aurantiacum</name>
    <dbReference type="NCBI Taxonomy" id="175570"/>
    <lineage>
        <taxon>Bacteria</taxon>
        <taxon>Bacillati</taxon>
        <taxon>Actinomycetota</taxon>
        <taxon>Actinomycetes</taxon>
        <taxon>Micromonosporales</taxon>
        <taxon>Micromonosporaceae</taxon>
        <taxon>Virgisporangium</taxon>
    </lineage>
</organism>
<feature type="chain" id="PRO_5035201786" description="Aspartyl protease" evidence="2">
    <location>
        <begin position="25"/>
        <end position="304"/>
    </location>
</feature>
<name>A0A8J4E0K4_9ACTN</name>
<dbReference type="EMBL" id="BOPG01000027">
    <property type="protein sequence ID" value="GIJ56906.1"/>
    <property type="molecule type" value="Genomic_DNA"/>
</dbReference>
<dbReference type="Proteomes" id="UP000612585">
    <property type="component" value="Unassembled WGS sequence"/>
</dbReference>
<keyword evidence="2" id="KW-0732">Signal</keyword>
<evidence type="ECO:0000256" key="2">
    <source>
        <dbReference type="SAM" id="SignalP"/>
    </source>
</evidence>